<dbReference type="Gene3D" id="3.10.110.10">
    <property type="entry name" value="Ubiquitin Conjugating Enzyme"/>
    <property type="match status" value="1"/>
</dbReference>
<feature type="domain" description="UBC core" evidence="2">
    <location>
        <begin position="27"/>
        <end position="173"/>
    </location>
</feature>
<accession>A0ABM0ZU67</accession>
<evidence type="ECO:0000313" key="4">
    <source>
        <dbReference type="RefSeq" id="XP_012864202.1"/>
    </source>
</evidence>
<dbReference type="Pfam" id="PF00179">
    <property type="entry name" value="UQ_con"/>
    <property type="match status" value="1"/>
</dbReference>
<evidence type="ECO:0000313" key="3">
    <source>
        <dbReference type="Proteomes" id="UP000694863"/>
    </source>
</evidence>
<dbReference type="GeneID" id="105979993"/>
<organism evidence="3 4">
    <name type="scientific">Echinops telfairi</name>
    <name type="common">Lesser hedgehog tenrec</name>
    <dbReference type="NCBI Taxonomy" id="9371"/>
    <lineage>
        <taxon>Eukaryota</taxon>
        <taxon>Metazoa</taxon>
        <taxon>Chordata</taxon>
        <taxon>Craniata</taxon>
        <taxon>Vertebrata</taxon>
        <taxon>Euteleostomi</taxon>
        <taxon>Mammalia</taxon>
        <taxon>Eutheria</taxon>
        <taxon>Afrotheria</taxon>
        <taxon>Tenrecidae</taxon>
        <taxon>Tenrecinae</taxon>
        <taxon>Echinops</taxon>
    </lineage>
</organism>
<dbReference type="InterPro" id="IPR016135">
    <property type="entry name" value="UBQ-conjugating_enzyme/RWD"/>
</dbReference>
<protein>
    <submittedName>
        <fullName evidence="4">Ubiquitin-conjugating enzyme E2 N-like</fullName>
    </submittedName>
</protein>
<sequence>MLTLSNIEDSTEDIAQRPDSGSHKTAVLPCRIIKDTQCLLAEPVSGIKAEPEWSTAHYSHVVIAGPEDSPFEGGTFKREPLLPEEYPMAVPKERFMTQVYHPNVDKLGRTCLNILKGKWSPALQICTVLLLIQAMSNAPSPDDPVVNDVAEHGKTNEAQVIETARAQTRPYARNHIK</sequence>
<feature type="region of interest" description="Disordered" evidence="1">
    <location>
        <begin position="1"/>
        <end position="23"/>
    </location>
</feature>
<dbReference type="SMART" id="SM00212">
    <property type="entry name" value="UBCc"/>
    <property type="match status" value="1"/>
</dbReference>
<dbReference type="PROSITE" id="PS50127">
    <property type="entry name" value="UBC_2"/>
    <property type="match status" value="1"/>
</dbReference>
<evidence type="ECO:0000259" key="2">
    <source>
        <dbReference type="PROSITE" id="PS50127"/>
    </source>
</evidence>
<dbReference type="Proteomes" id="UP000694863">
    <property type="component" value="Unplaced"/>
</dbReference>
<dbReference type="SUPFAM" id="SSF54495">
    <property type="entry name" value="UBC-like"/>
    <property type="match status" value="1"/>
</dbReference>
<reference evidence="4" key="1">
    <citation type="submission" date="2025-08" db="UniProtKB">
        <authorList>
            <consortium name="RefSeq"/>
        </authorList>
    </citation>
    <scope>IDENTIFICATION</scope>
</reference>
<proteinExistence type="predicted"/>
<gene>
    <name evidence="4" type="primary">LOC105979993</name>
</gene>
<keyword evidence="3" id="KW-1185">Reference proteome</keyword>
<name>A0ABM0ZU67_ECHTE</name>
<dbReference type="PANTHER" id="PTHR24068">
    <property type="entry name" value="UBIQUITIN-CONJUGATING ENZYME E2"/>
    <property type="match status" value="1"/>
</dbReference>
<dbReference type="RefSeq" id="XP_012864202.1">
    <property type="nucleotide sequence ID" value="XM_013008748.1"/>
</dbReference>
<evidence type="ECO:0000256" key="1">
    <source>
        <dbReference type="SAM" id="MobiDB-lite"/>
    </source>
</evidence>
<dbReference type="InterPro" id="IPR000608">
    <property type="entry name" value="UBC"/>
</dbReference>